<feature type="region of interest" description="Disordered" evidence="3">
    <location>
        <begin position="139"/>
        <end position="160"/>
    </location>
</feature>
<dbReference type="InterPro" id="IPR010071">
    <property type="entry name" value="AA_adenyl_dom"/>
</dbReference>
<dbReference type="InterPro" id="IPR000873">
    <property type="entry name" value="AMP-dep_synth/lig_dom"/>
</dbReference>
<dbReference type="AlphaFoldDB" id="A0ABC8C2F1"/>
<dbReference type="PANTHER" id="PTHR45527">
    <property type="entry name" value="NONRIBOSOMAL PEPTIDE SYNTHETASE"/>
    <property type="match status" value="1"/>
</dbReference>
<dbReference type="SUPFAM" id="SSF56801">
    <property type="entry name" value="Acetyl-CoA synthetase-like"/>
    <property type="match status" value="1"/>
</dbReference>
<dbReference type="SMART" id="SM00823">
    <property type="entry name" value="PKS_PP"/>
    <property type="match status" value="1"/>
</dbReference>
<dbReference type="InterPro" id="IPR036736">
    <property type="entry name" value="ACP-like_sf"/>
</dbReference>
<dbReference type="InterPro" id="IPR025110">
    <property type="entry name" value="AMP-bd_C"/>
</dbReference>
<reference evidence="5 6" key="1">
    <citation type="submission" date="2017-04" db="EMBL/GenBank/DDBJ databases">
        <title>The complete genome sequence of Streptomyces albolongus YIM 101047, the producer of novel bafilomycins and novel odoriferous sesquiterpenoids.</title>
        <authorList>
            <person name="Yin M."/>
            <person name="Jiang Y."/>
        </authorList>
    </citation>
    <scope>NUCLEOTIDE SEQUENCE [LARGE SCALE GENOMIC DNA]</scope>
    <source>
        <strain evidence="5 6">YIM 101047</strain>
    </source>
</reference>
<evidence type="ECO:0000313" key="5">
    <source>
        <dbReference type="EMBL" id="ARF76631.1"/>
    </source>
</evidence>
<dbReference type="PANTHER" id="PTHR45527:SF1">
    <property type="entry name" value="FATTY ACID SYNTHASE"/>
    <property type="match status" value="1"/>
</dbReference>
<sequence>MAFEAIPSIVGRTIELFPDRVAVETPDSRLSYAELDGLADGVAAALHRAGAGAGSVVAVLTDDRAELAAAMVGVLRLGAVLAPLDLSAPPLRLAAVLADARPTHALVGADGDRRADGPLDAAPDTVRVGLGAAKSAARDSYPARTAAPDDPSHLFHTSGSTGRPKGILGRLSSLDHYIRWQAGLLGAGPDWRVGQLVSPGFDAVLRDVLLPLSVGGTLCAPPAGIRSDPSALARWIDRERITLIHCVPSVFRPLLTAAVTGGLGFASLRCVALSGERLPPADAARWFDRFGDRVTLLNLYGPTEATMTKTFHVVTRSDTDRASVPVGRPLPETEVLLLDEGGAPVPDGHVGEIHLRTPHLALRYHRQPEATARAFVPDRLREGADGLLYRTGDFGRLLPDGALEFLGRRDHQVKVGGVRVELEEVESALRECPGVTEAAVVLGEPGDGPPLLHAFVEPAVGVDTDAVRARLAERLPAAAVPVGIVATDGIPRTISGKIDRAALRPPAPAAAPDEHTVGPRNATERAVADIWSAVLPAPAVDVRRTFQQSGGGSLAVISVLSRIEEEFGVSLPLLTFLRNPTIEALAGVVEEALLDTASDDLLKD</sequence>
<accession>A0ABC8C2F1</accession>
<evidence type="ECO:0000256" key="3">
    <source>
        <dbReference type="SAM" id="MobiDB-lite"/>
    </source>
</evidence>
<dbReference type="SUPFAM" id="SSF47336">
    <property type="entry name" value="ACP-like"/>
    <property type="match status" value="1"/>
</dbReference>
<dbReference type="RefSeq" id="WP_084752475.1">
    <property type="nucleotide sequence ID" value="NZ_CP020563.1"/>
</dbReference>
<dbReference type="Pfam" id="PF13193">
    <property type="entry name" value="AMP-binding_C"/>
    <property type="match status" value="1"/>
</dbReference>
<feature type="domain" description="Carrier" evidence="4">
    <location>
        <begin position="518"/>
        <end position="593"/>
    </location>
</feature>
<dbReference type="NCBIfam" id="TIGR01733">
    <property type="entry name" value="AA-adenyl-dom"/>
    <property type="match status" value="1"/>
</dbReference>
<dbReference type="GO" id="GO:0017000">
    <property type="term" value="P:antibiotic biosynthetic process"/>
    <property type="evidence" value="ECO:0007669"/>
    <property type="project" value="UniProtKB-ARBA"/>
</dbReference>
<dbReference type="InterPro" id="IPR009081">
    <property type="entry name" value="PP-bd_ACP"/>
</dbReference>
<dbReference type="InterPro" id="IPR042099">
    <property type="entry name" value="ANL_N_sf"/>
</dbReference>
<keyword evidence="1" id="KW-0596">Phosphopantetheine</keyword>
<evidence type="ECO:0000313" key="6">
    <source>
        <dbReference type="Proteomes" id="UP000192251"/>
    </source>
</evidence>
<evidence type="ECO:0000256" key="2">
    <source>
        <dbReference type="ARBA" id="ARBA00022553"/>
    </source>
</evidence>
<dbReference type="PROSITE" id="PS00455">
    <property type="entry name" value="AMP_BINDING"/>
    <property type="match status" value="1"/>
</dbReference>
<evidence type="ECO:0000256" key="1">
    <source>
        <dbReference type="ARBA" id="ARBA00022450"/>
    </source>
</evidence>
<organism evidence="5 6">
    <name type="scientific">Kitasatospora albolonga</name>
    <dbReference type="NCBI Taxonomy" id="68173"/>
    <lineage>
        <taxon>Bacteria</taxon>
        <taxon>Bacillati</taxon>
        <taxon>Actinomycetota</taxon>
        <taxon>Actinomycetes</taxon>
        <taxon>Kitasatosporales</taxon>
        <taxon>Streptomycetaceae</taxon>
        <taxon>Kitasatospora</taxon>
    </lineage>
</organism>
<name>A0ABC8C2F1_9ACTN</name>
<keyword evidence="2" id="KW-0597">Phosphoprotein</keyword>
<dbReference type="InterPro" id="IPR020806">
    <property type="entry name" value="PKS_PP-bd"/>
</dbReference>
<dbReference type="Gene3D" id="3.30.300.30">
    <property type="match status" value="1"/>
</dbReference>
<dbReference type="Proteomes" id="UP000192251">
    <property type="component" value="Chromosome"/>
</dbReference>
<evidence type="ECO:0000259" key="4">
    <source>
        <dbReference type="PROSITE" id="PS50075"/>
    </source>
</evidence>
<gene>
    <name evidence="5" type="ORF">B7C62_33365</name>
</gene>
<proteinExistence type="predicted"/>
<dbReference type="KEGG" id="kab:B7C62_33365"/>
<keyword evidence="6" id="KW-1185">Reference proteome</keyword>
<dbReference type="CDD" id="cd05930">
    <property type="entry name" value="A_NRPS"/>
    <property type="match status" value="1"/>
</dbReference>
<dbReference type="Pfam" id="PF00501">
    <property type="entry name" value="AMP-binding"/>
    <property type="match status" value="1"/>
</dbReference>
<dbReference type="Pfam" id="PF00550">
    <property type="entry name" value="PP-binding"/>
    <property type="match status" value="1"/>
</dbReference>
<dbReference type="Gene3D" id="1.10.1200.10">
    <property type="entry name" value="ACP-like"/>
    <property type="match status" value="1"/>
</dbReference>
<dbReference type="InterPro" id="IPR045851">
    <property type="entry name" value="AMP-bd_C_sf"/>
</dbReference>
<dbReference type="PROSITE" id="PS50075">
    <property type="entry name" value="CARRIER"/>
    <property type="match status" value="1"/>
</dbReference>
<dbReference type="Gene3D" id="3.40.50.12780">
    <property type="entry name" value="N-terminal domain of ligase-like"/>
    <property type="match status" value="1"/>
</dbReference>
<protein>
    <recommendedName>
        <fullName evidence="4">Carrier domain-containing protein</fullName>
    </recommendedName>
</protein>
<dbReference type="EMBL" id="CP020563">
    <property type="protein sequence ID" value="ARF76631.1"/>
    <property type="molecule type" value="Genomic_DNA"/>
</dbReference>
<dbReference type="InterPro" id="IPR020845">
    <property type="entry name" value="AMP-binding_CS"/>
</dbReference>